<proteinExistence type="predicted"/>
<protein>
    <submittedName>
        <fullName evidence="2">Uncharacterized protein</fullName>
    </submittedName>
</protein>
<evidence type="ECO:0000256" key="1">
    <source>
        <dbReference type="SAM" id="Phobius"/>
    </source>
</evidence>
<keyword evidence="1" id="KW-0472">Membrane</keyword>
<feature type="transmembrane region" description="Helical" evidence="1">
    <location>
        <begin position="7"/>
        <end position="26"/>
    </location>
</feature>
<dbReference type="KEGG" id="arue:QQX03_00895"/>
<gene>
    <name evidence="2" type="ORF">QQX03_00895</name>
</gene>
<sequence>MAGRCTAEALGAMIGLIVIVLFLIWLTSPDPKFNPASFEDAPLEPGLAPLSEAVTLAQVMQANGQTHKQWQDSQLTQDDDPS</sequence>
<keyword evidence="1" id="KW-0812">Transmembrane</keyword>
<dbReference type="AlphaFoldDB" id="A0A9Y2F6C0"/>
<keyword evidence="3" id="KW-1185">Reference proteome</keyword>
<evidence type="ECO:0000313" key="3">
    <source>
        <dbReference type="Proteomes" id="UP001231445"/>
    </source>
</evidence>
<dbReference type="RefSeq" id="WP_285976012.1">
    <property type="nucleotide sequence ID" value="NZ_CP127221.1"/>
</dbReference>
<dbReference type="Proteomes" id="UP001231445">
    <property type="component" value="Chromosome"/>
</dbReference>
<accession>A0A9Y2F6C0</accession>
<organism evidence="2 3">
    <name type="scientific">Altererythrobacter rubellus</name>
    <dbReference type="NCBI Taxonomy" id="2173831"/>
    <lineage>
        <taxon>Bacteria</taxon>
        <taxon>Pseudomonadati</taxon>
        <taxon>Pseudomonadota</taxon>
        <taxon>Alphaproteobacteria</taxon>
        <taxon>Sphingomonadales</taxon>
        <taxon>Erythrobacteraceae</taxon>
        <taxon>Altererythrobacter</taxon>
    </lineage>
</organism>
<name>A0A9Y2F6C0_9SPHN</name>
<keyword evidence="1" id="KW-1133">Transmembrane helix</keyword>
<dbReference type="EMBL" id="CP127221">
    <property type="protein sequence ID" value="WIW95697.1"/>
    <property type="molecule type" value="Genomic_DNA"/>
</dbReference>
<reference evidence="2 3" key="1">
    <citation type="submission" date="2023-06" db="EMBL/GenBank/DDBJ databases">
        <title>Altererythrobacter rubellus NBRC 112769 genome.</title>
        <authorList>
            <person name="Zhang K."/>
        </authorList>
    </citation>
    <scope>NUCLEOTIDE SEQUENCE [LARGE SCALE GENOMIC DNA]</scope>
    <source>
        <strain evidence="2 3">NBRC 112769</strain>
    </source>
</reference>
<evidence type="ECO:0000313" key="2">
    <source>
        <dbReference type="EMBL" id="WIW95697.1"/>
    </source>
</evidence>